<evidence type="ECO:0000256" key="2">
    <source>
        <dbReference type="ARBA" id="ARBA00022692"/>
    </source>
</evidence>
<feature type="transmembrane region" description="Helical" evidence="7">
    <location>
        <begin position="241"/>
        <end position="260"/>
    </location>
</feature>
<dbReference type="Proteomes" id="UP001239085">
    <property type="component" value="Unassembled WGS sequence"/>
</dbReference>
<dbReference type="InterPro" id="IPR000292">
    <property type="entry name" value="For/NO2_transpt"/>
</dbReference>
<keyword evidence="2 7" id="KW-0812">Transmembrane</keyword>
<keyword evidence="4 7" id="KW-0472">Membrane</keyword>
<comment type="caution">
    <text evidence="8">The sequence shown here is derived from an EMBL/GenBank/DDBJ whole genome shotgun (WGS) entry which is preliminary data.</text>
</comment>
<protein>
    <submittedName>
        <fullName evidence="8">Formate/nitrite transporter</fullName>
    </submittedName>
</protein>
<keyword evidence="3 7" id="KW-1133">Transmembrane helix</keyword>
<dbReference type="PANTHER" id="PTHR30520:SF6">
    <property type="entry name" value="FORMATE_NITRATE FAMILY TRANSPORTER (EUROFUNG)"/>
    <property type="match status" value="1"/>
</dbReference>
<proteinExistence type="inferred from homology"/>
<feature type="region of interest" description="Disordered" evidence="6">
    <location>
        <begin position="268"/>
        <end position="291"/>
    </location>
</feature>
<accession>A0ABU0PES1</accession>
<comment type="similarity">
    <text evidence="5">Belongs to the FNT transporter (TC 1.A.16) family.</text>
</comment>
<organism evidence="8 9">
    <name type="scientific">Microbacterium murale</name>
    <dbReference type="NCBI Taxonomy" id="1081040"/>
    <lineage>
        <taxon>Bacteria</taxon>
        <taxon>Bacillati</taxon>
        <taxon>Actinomycetota</taxon>
        <taxon>Actinomycetes</taxon>
        <taxon>Micrococcales</taxon>
        <taxon>Microbacteriaceae</taxon>
        <taxon>Microbacterium</taxon>
    </lineage>
</organism>
<evidence type="ECO:0000256" key="6">
    <source>
        <dbReference type="SAM" id="MobiDB-lite"/>
    </source>
</evidence>
<evidence type="ECO:0000256" key="5">
    <source>
        <dbReference type="ARBA" id="ARBA00049660"/>
    </source>
</evidence>
<dbReference type="EMBL" id="JAUSXK010000001">
    <property type="protein sequence ID" value="MDQ0645507.1"/>
    <property type="molecule type" value="Genomic_DNA"/>
</dbReference>
<name>A0ABU0PES1_9MICO</name>
<evidence type="ECO:0000256" key="7">
    <source>
        <dbReference type="SAM" id="Phobius"/>
    </source>
</evidence>
<feature type="transmembrane region" description="Helical" evidence="7">
    <location>
        <begin position="29"/>
        <end position="49"/>
    </location>
</feature>
<gene>
    <name evidence="8" type="ORF">QFZ46_003667</name>
</gene>
<feature type="transmembrane region" description="Helical" evidence="7">
    <location>
        <begin position="105"/>
        <end position="129"/>
    </location>
</feature>
<dbReference type="RefSeq" id="WP_307363844.1">
    <property type="nucleotide sequence ID" value="NZ_JAUSXK010000001.1"/>
</dbReference>
<dbReference type="Gene3D" id="1.20.1080.10">
    <property type="entry name" value="Glycerol uptake facilitator protein"/>
    <property type="match status" value="1"/>
</dbReference>
<keyword evidence="9" id="KW-1185">Reference proteome</keyword>
<evidence type="ECO:0000313" key="8">
    <source>
        <dbReference type="EMBL" id="MDQ0645507.1"/>
    </source>
</evidence>
<evidence type="ECO:0000313" key="9">
    <source>
        <dbReference type="Proteomes" id="UP001239085"/>
    </source>
</evidence>
<evidence type="ECO:0000256" key="4">
    <source>
        <dbReference type="ARBA" id="ARBA00023136"/>
    </source>
</evidence>
<evidence type="ECO:0000256" key="1">
    <source>
        <dbReference type="ARBA" id="ARBA00004141"/>
    </source>
</evidence>
<evidence type="ECO:0000256" key="3">
    <source>
        <dbReference type="ARBA" id="ARBA00022989"/>
    </source>
</evidence>
<dbReference type="InterPro" id="IPR023271">
    <property type="entry name" value="Aquaporin-like"/>
</dbReference>
<sequence>MSYVKPAELVTRMVDAGAYKMQLSARDTLIRAFMGAALLTMAAAFAVTVSTNTGQPLLGAVLFPVGFVILYLFGFDLLTGVFTLTPLAVLDKRPGATVGAMFRNWGLVFVGNFGGAFMVAILMAIYFTYGFSAEPSAVGQAISEIGHGRTVGYADHGAAGMLTLFIRGVLCNWMVSTGVVLSMVSDNVVAKIVAMWLPIMLFFYMGFEHSIVNMFLFPSGLLLGADFTIMDYLIWNEIPTVFGNLVGGLLFVGLPLFITYGRTATRRSRESKPVARRAVGTTPSATAHPAARPIVQPVFAAGSSSERAAAGSSSEREPVGIV</sequence>
<reference evidence="8 9" key="1">
    <citation type="submission" date="2023-07" db="EMBL/GenBank/DDBJ databases">
        <title>Comparative genomics of wheat-associated soil bacteria to identify genetic determinants of phenazine resistance.</title>
        <authorList>
            <person name="Mouncey N."/>
        </authorList>
    </citation>
    <scope>NUCLEOTIDE SEQUENCE [LARGE SCALE GENOMIC DNA]</scope>
    <source>
        <strain evidence="8 9">W2I7</strain>
    </source>
</reference>
<feature type="transmembrane region" description="Helical" evidence="7">
    <location>
        <begin position="188"/>
        <end position="207"/>
    </location>
</feature>
<dbReference type="PANTHER" id="PTHR30520">
    <property type="entry name" value="FORMATE TRANSPORTER-RELATED"/>
    <property type="match status" value="1"/>
</dbReference>
<comment type="subcellular location">
    <subcellularLocation>
        <location evidence="1">Membrane</location>
        <topology evidence="1">Multi-pass membrane protein</topology>
    </subcellularLocation>
</comment>
<dbReference type="Pfam" id="PF01226">
    <property type="entry name" value="Form_Nir_trans"/>
    <property type="match status" value="1"/>
</dbReference>
<feature type="transmembrane region" description="Helical" evidence="7">
    <location>
        <begin position="61"/>
        <end position="84"/>
    </location>
</feature>